<comment type="similarity">
    <text evidence="1">Belongs to the MsrA Met sulfoxide reductase family.</text>
</comment>
<evidence type="ECO:0000313" key="10">
    <source>
        <dbReference type="EMBL" id="OEU20950.1"/>
    </source>
</evidence>
<feature type="domain" description="Peptide methionine sulphoxide reductase MsrA" evidence="9">
    <location>
        <begin position="3"/>
        <end position="74"/>
    </location>
</feature>
<organism evidence="10 11">
    <name type="scientific">Fragilariopsis cylindrus CCMP1102</name>
    <dbReference type="NCBI Taxonomy" id="635003"/>
    <lineage>
        <taxon>Eukaryota</taxon>
        <taxon>Sar</taxon>
        <taxon>Stramenopiles</taxon>
        <taxon>Ochrophyta</taxon>
        <taxon>Bacillariophyta</taxon>
        <taxon>Bacillariophyceae</taxon>
        <taxon>Bacillariophycidae</taxon>
        <taxon>Bacillariales</taxon>
        <taxon>Bacillariaceae</taxon>
        <taxon>Fragilariopsis</taxon>
    </lineage>
</organism>
<reference evidence="10 11" key="1">
    <citation type="submission" date="2016-09" db="EMBL/GenBank/DDBJ databases">
        <title>Extensive genetic diversity and differential bi-allelic expression allows diatom success in the polar Southern Ocean.</title>
        <authorList>
            <consortium name="DOE Joint Genome Institute"/>
            <person name="Mock T."/>
            <person name="Otillar R.P."/>
            <person name="Strauss J."/>
            <person name="Dupont C."/>
            <person name="Frickenhaus S."/>
            <person name="Maumus F."/>
            <person name="Mcmullan M."/>
            <person name="Sanges R."/>
            <person name="Schmutz J."/>
            <person name="Toseland A."/>
            <person name="Valas R."/>
            <person name="Veluchamy A."/>
            <person name="Ward B.J."/>
            <person name="Allen A."/>
            <person name="Barry K."/>
            <person name="Falciatore A."/>
            <person name="Ferrante M."/>
            <person name="Fortunato A.E."/>
            <person name="Gloeckner G."/>
            <person name="Gruber A."/>
            <person name="Hipkin R."/>
            <person name="Janech M."/>
            <person name="Kroth P."/>
            <person name="Leese F."/>
            <person name="Lindquist E."/>
            <person name="Lyon B.R."/>
            <person name="Martin J."/>
            <person name="Mayer C."/>
            <person name="Parker M."/>
            <person name="Quesneville H."/>
            <person name="Raymond J."/>
            <person name="Uhlig C."/>
            <person name="Valentin K.U."/>
            <person name="Worden A.Z."/>
            <person name="Armbrust E.V."/>
            <person name="Bowler C."/>
            <person name="Green B."/>
            <person name="Moulton V."/>
            <person name="Van Oosterhout C."/>
            <person name="Grigoriev I."/>
        </authorList>
    </citation>
    <scope>NUCLEOTIDE SEQUENCE [LARGE SCALE GENOMIC DNA]</scope>
    <source>
        <strain evidence="10 11">CCMP1102</strain>
    </source>
</reference>
<evidence type="ECO:0000313" key="11">
    <source>
        <dbReference type="Proteomes" id="UP000095751"/>
    </source>
</evidence>
<name>A0A1E7FS04_9STRA</name>
<feature type="domain" description="Peptide methionine sulphoxide reductase MsrA" evidence="9">
    <location>
        <begin position="111"/>
        <end position="175"/>
    </location>
</feature>
<dbReference type="InterPro" id="IPR050162">
    <property type="entry name" value="MsrA_MetSO_reductase"/>
</dbReference>
<dbReference type="KEGG" id="fcy:FRACYDRAFT_143829"/>
<evidence type="ECO:0000259" key="9">
    <source>
        <dbReference type="Pfam" id="PF01625"/>
    </source>
</evidence>
<evidence type="ECO:0000256" key="3">
    <source>
        <dbReference type="ARBA" id="ARBA00023002"/>
    </source>
</evidence>
<feature type="compositionally biased region" description="Acidic residues" evidence="8">
    <location>
        <begin position="92"/>
        <end position="103"/>
    </location>
</feature>
<sequence>EIATFAAGCFWGLELAFMRTNGIVGTRAGYSQGIVSNPSYEEISEGSTKHREAVMVIYDSRIVSYKDILTIYNDRLVATAPEYFKLDIFAEDETDDEDNEDDNSPNATSTTEDSLQYKHGIYFHNDQQKQQANEFILLSTSINNMNNRYHCDVELLPANIFYNAEDQHQQYLYKGGQAARKGCRDIIRCHG</sequence>
<evidence type="ECO:0000256" key="4">
    <source>
        <dbReference type="ARBA" id="ARBA00030273"/>
    </source>
</evidence>
<evidence type="ECO:0000256" key="2">
    <source>
        <dbReference type="ARBA" id="ARBA00012502"/>
    </source>
</evidence>
<dbReference type="EMBL" id="KV784354">
    <property type="protein sequence ID" value="OEU20950.1"/>
    <property type="molecule type" value="Genomic_DNA"/>
</dbReference>
<dbReference type="PANTHER" id="PTHR42799:SF2">
    <property type="entry name" value="MITOCHONDRIAL PEPTIDE METHIONINE SULFOXIDE REDUCTASE"/>
    <property type="match status" value="1"/>
</dbReference>
<evidence type="ECO:0000256" key="7">
    <source>
        <dbReference type="ARBA" id="ARBA00048782"/>
    </source>
</evidence>
<dbReference type="Proteomes" id="UP000095751">
    <property type="component" value="Unassembled WGS sequence"/>
</dbReference>
<comment type="catalytic activity">
    <reaction evidence="6">
        <text>L-methionyl-[protein] + [thioredoxin]-disulfide + H2O = L-methionyl-(S)-S-oxide-[protein] + [thioredoxin]-dithiol</text>
        <dbReference type="Rhea" id="RHEA:14217"/>
        <dbReference type="Rhea" id="RHEA-COMP:10698"/>
        <dbReference type="Rhea" id="RHEA-COMP:10700"/>
        <dbReference type="Rhea" id="RHEA-COMP:12313"/>
        <dbReference type="Rhea" id="RHEA-COMP:12315"/>
        <dbReference type="ChEBI" id="CHEBI:15377"/>
        <dbReference type="ChEBI" id="CHEBI:16044"/>
        <dbReference type="ChEBI" id="CHEBI:29950"/>
        <dbReference type="ChEBI" id="CHEBI:44120"/>
        <dbReference type="ChEBI" id="CHEBI:50058"/>
        <dbReference type="EC" id="1.8.4.11"/>
    </reaction>
</comment>
<feature type="non-terminal residue" evidence="10">
    <location>
        <position position="1"/>
    </location>
</feature>
<evidence type="ECO:0000256" key="8">
    <source>
        <dbReference type="SAM" id="MobiDB-lite"/>
    </source>
</evidence>
<keyword evidence="3" id="KW-0560">Oxidoreductase</keyword>
<dbReference type="EC" id="1.8.4.11" evidence="2"/>
<gene>
    <name evidence="10" type="ORF">FRACYDRAFT_143829</name>
</gene>
<dbReference type="AlphaFoldDB" id="A0A1E7FS04"/>
<keyword evidence="11" id="KW-1185">Reference proteome</keyword>
<dbReference type="InterPro" id="IPR036509">
    <property type="entry name" value="Met_Sox_Rdtase_MsrA_sf"/>
</dbReference>
<dbReference type="GO" id="GO:0005737">
    <property type="term" value="C:cytoplasm"/>
    <property type="evidence" value="ECO:0007669"/>
    <property type="project" value="TreeGrafter"/>
</dbReference>
<proteinExistence type="inferred from homology"/>
<accession>A0A1E7FS04</accession>
<protein>
    <recommendedName>
        <fullName evidence="2">peptide-methionine (S)-S-oxide reductase</fullName>
        <ecNumber evidence="2">1.8.4.11</ecNumber>
    </recommendedName>
    <alternativeName>
        <fullName evidence="5">Peptide-methionine (S)-S-oxide reductase</fullName>
    </alternativeName>
    <alternativeName>
        <fullName evidence="4">Protein-methionine-S-oxide reductase</fullName>
    </alternativeName>
</protein>
<dbReference type="OrthoDB" id="77405at2759"/>
<evidence type="ECO:0000256" key="6">
    <source>
        <dbReference type="ARBA" id="ARBA00047806"/>
    </source>
</evidence>
<dbReference type="Gene3D" id="3.30.1060.10">
    <property type="entry name" value="Peptide methionine sulphoxide reductase MsrA"/>
    <property type="match status" value="1"/>
</dbReference>
<dbReference type="PANTHER" id="PTHR42799">
    <property type="entry name" value="MITOCHONDRIAL PEPTIDE METHIONINE SULFOXIDE REDUCTASE"/>
    <property type="match status" value="1"/>
</dbReference>
<dbReference type="GO" id="GO:0008113">
    <property type="term" value="F:peptide-methionine (S)-S-oxide reductase activity"/>
    <property type="evidence" value="ECO:0007669"/>
    <property type="project" value="UniProtKB-EC"/>
</dbReference>
<dbReference type="InParanoid" id="A0A1E7FS04"/>
<evidence type="ECO:0000256" key="1">
    <source>
        <dbReference type="ARBA" id="ARBA00005591"/>
    </source>
</evidence>
<feature type="non-terminal residue" evidence="10">
    <location>
        <position position="191"/>
    </location>
</feature>
<dbReference type="InterPro" id="IPR002569">
    <property type="entry name" value="Met_Sox_Rdtase_MsrA_dom"/>
</dbReference>
<dbReference type="Pfam" id="PF01625">
    <property type="entry name" value="PMSR"/>
    <property type="match status" value="2"/>
</dbReference>
<dbReference type="SUPFAM" id="SSF55068">
    <property type="entry name" value="Peptide methionine sulfoxide reductase"/>
    <property type="match status" value="2"/>
</dbReference>
<dbReference type="GO" id="GO:0034599">
    <property type="term" value="P:cellular response to oxidative stress"/>
    <property type="evidence" value="ECO:0007669"/>
    <property type="project" value="TreeGrafter"/>
</dbReference>
<feature type="region of interest" description="Disordered" evidence="8">
    <location>
        <begin position="92"/>
        <end position="112"/>
    </location>
</feature>
<evidence type="ECO:0000256" key="5">
    <source>
        <dbReference type="ARBA" id="ARBA00030643"/>
    </source>
</evidence>
<comment type="catalytic activity">
    <reaction evidence="7">
        <text>[thioredoxin]-disulfide + L-methionine + H2O = L-methionine (S)-S-oxide + [thioredoxin]-dithiol</text>
        <dbReference type="Rhea" id="RHEA:19993"/>
        <dbReference type="Rhea" id="RHEA-COMP:10698"/>
        <dbReference type="Rhea" id="RHEA-COMP:10700"/>
        <dbReference type="ChEBI" id="CHEBI:15377"/>
        <dbReference type="ChEBI" id="CHEBI:29950"/>
        <dbReference type="ChEBI" id="CHEBI:50058"/>
        <dbReference type="ChEBI" id="CHEBI:57844"/>
        <dbReference type="ChEBI" id="CHEBI:58772"/>
        <dbReference type="EC" id="1.8.4.11"/>
    </reaction>
</comment>